<dbReference type="Proteomes" id="UP001382904">
    <property type="component" value="Unassembled WGS sequence"/>
</dbReference>
<accession>A0ABU8UC06</accession>
<sequence length="55" mass="6110">MLDLQVSGLRQWERIVAAIPPYRAETAAAAAAQCARDWQDLSEELRRRASAQTPA</sequence>
<proteinExistence type="predicted"/>
<keyword evidence="2" id="KW-1185">Reference proteome</keyword>
<evidence type="ECO:0000313" key="1">
    <source>
        <dbReference type="EMBL" id="MEJ8645431.1"/>
    </source>
</evidence>
<dbReference type="EMBL" id="JBBKAM010000004">
    <property type="protein sequence ID" value="MEJ8645431.1"/>
    <property type="molecule type" value="Genomic_DNA"/>
</dbReference>
<protein>
    <submittedName>
        <fullName evidence="1">Uncharacterized protein</fullName>
    </submittedName>
</protein>
<evidence type="ECO:0000313" key="2">
    <source>
        <dbReference type="Proteomes" id="UP001382904"/>
    </source>
</evidence>
<organism evidence="1 2">
    <name type="scientific">Streptomyces caledonius</name>
    <dbReference type="NCBI Taxonomy" id="3134107"/>
    <lineage>
        <taxon>Bacteria</taxon>
        <taxon>Bacillati</taxon>
        <taxon>Actinomycetota</taxon>
        <taxon>Actinomycetes</taxon>
        <taxon>Kitasatosporales</taxon>
        <taxon>Streptomycetaceae</taxon>
        <taxon>Streptomyces</taxon>
    </lineage>
</organism>
<gene>
    <name evidence="1" type="ORF">WKI68_37850</name>
</gene>
<name>A0ABU8UC06_9ACTN</name>
<reference evidence="1 2" key="1">
    <citation type="submission" date="2024-03" db="EMBL/GenBank/DDBJ databases">
        <title>Novel Streptomyces species of biotechnological and ecological value are a feature of Machair soil.</title>
        <authorList>
            <person name="Prole J.R."/>
            <person name="Goodfellow M."/>
            <person name="Allenby N."/>
            <person name="Ward A.C."/>
        </authorList>
    </citation>
    <scope>NUCLEOTIDE SEQUENCE [LARGE SCALE GENOMIC DNA]</scope>
    <source>
        <strain evidence="1 2">MS1.HAVA.3</strain>
    </source>
</reference>
<comment type="caution">
    <text evidence="1">The sequence shown here is derived from an EMBL/GenBank/DDBJ whole genome shotgun (WGS) entry which is preliminary data.</text>
</comment>